<keyword evidence="2" id="KW-1185">Reference proteome</keyword>
<organism evidence="1 2">
    <name type="scientific">Sphingomonas chungangi</name>
    <dbReference type="NCBI Taxonomy" id="2683589"/>
    <lineage>
        <taxon>Bacteria</taxon>
        <taxon>Pseudomonadati</taxon>
        <taxon>Pseudomonadota</taxon>
        <taxon>Alphaproteobacteria</taxon>
        <taxon>Sphingomonadales</taxon>
        <taxon>Sphingomonadaceae</taxon>
        <taxon>Sphingomonas</taxon>
    </lineage>
</organism>
<name>A0A838L9R6_9SPHN</name>
<dbReference type="Proteomes" id="UP000570166">
    <property type="component" value="Unassembled WGS sequence"/>
</dbReference>
<dbReference type="RefSeq" id="WP_160362975.1">
    <property type="nucleotide sequence ID" value="NZ_JACEIB010000026.1"/>
</dbReference>
<evidence type="ECO:0000313" key="2">
    <source>
        <dbReference type="Proteomes" id="UP000570166"/>
    </source>
</evidence>
<reference evidence="1 2" key="1">
    <citation type="submission" date="2020-07" db="EMBL/GenBank/DDBJ databases">
        <authorList>
            <person name="Sun Q."/>
        </authorList>
    </citation>
    <scope>NUCLEOTIDE SEQUENCE [LARGE SCALE GENOMIC DNA]</scope>
    <source>
        <strain evidence="1 2">CGMCC 1.13654</strain>
    </source>
</reference>
<comment type="caution">
    <text evidence="1">The sequence shown here is derived from an EMBL/GenBank/DDBJ whole genome shotgun (WGS) entry which is preliminary data.</text>
</comment>
<dbReference type="AlphaFoldDB" id="A0A838L9R6"/>
<sequence>MALLDYFASVATRRMAREEAVNAIRVKGAGAEQALRDRMARTDSKARRQVYRLAIRALPALTEREKL</sequence>
<dbReference type="EMBL" id="JACEIB010000026">
    <property type="protein sequence ID" value="MBA2935777.1"/>
    <property type="molecule type" value="Genomic_DNA"/>
</dbReference>
<proteinExistence type="predicted"/>
<accession>A0A838L9R6</accession>
<protein>
    <submittedName>
        <fullName evidence="1">Uncharacterized protein</fullName>
    </submittedName>
</protein>
<evidence type="ECO:0000313" key="1">
    <source>
        <dbReference type="EMBL" id="MBA2935777.1"/>
    </source>
</evidence>
<gene>
    <name evidence="1" type="ORF">HZF05_16985</name>
</gene>